<dbReference type="PROSITE" id="PS51374">
    <property type="entry name" value="NDPK_LIKE"/>
    <property type="match status" value="1"/>
</dbReference>
<dbReference type="PROSITE" id="PS00469">
    <property type="entry name" value="NDPK"/>
    <property type="match status" value="1"/>
</dbReference>
<keyword evidence="12 13" id="KW-0546">Nucleotide metabolism</keyword>
<dbReference type="Proteomes" id="UP000300067">
    <property type="component" value="Chromosome"/>
</dbReference>
<feature type="binding site" evidence="13 14">
    <location>
        <position position="123"/>
    </location>
    <ligand>
        <name>ATP</name>
        <dbReference type="ChEBI" id="CHEBI:30616"/>
    </ligand>
</feature>
<evidence type="ECO:0000256" key="11">
    <source>
        <dbReference type="ARBA" id="ARBA00022842"/>
    </source>
</evidence>
<accession>A0A4P8QU98</accession>
<dbReference type="HAMAP" id="MF_00451">
    <property type="entry name" value="NDP_kinase"/>
    <property type="match status" value="1"/>
</dbReference>
<comment type="function">
    <text evidence="13">Major role in the synthesis of nucleoside triphosphates other than ATP. The ATP gamma phosphate is transferred to the NDP beta phosphate via a ping-pong mechanism, using a phosphorylated active-site intermediate.</text>
</comment>
<name>A0A4P8QU98_METMZ</name>
<dbReference type="AlphaFoldDB" id="A0A4P8QU98"/>
<dbReference type="InterPro" id="IPR023005">
    <property type="entry name" value="Nucleoside_diP_kinase_AS"/>
</dbReference>
<dbReference type="InterPro" id="IPR001564">
    <property type="entry name" value="Nucleoside_diP_kinase"/>
</dbReference>
<feature type="binding site" evidence="13 14">
    <location>
        <position position="102"/>
    </location>
    <ligand>
        <name>ATP</name>
        <dbReference type="ChEBI" id="CHEBI:30616"/>
    </ligand>
</feature>
<dbReference type="GO" id="GO:0046872">
    <property type="term" value="F:metal ion binding"/>
    <property type="evidence" value="ECO:0007669"/>
    <property type="project" value="UniProtKB-KW"/>
</dbReference>
<sequence length="160" mass="17279">MPVSSNTEGVHMEQTYVMVKPDGVQRGLVGEVISRIEKRGLKIVALRMNVIAEATAKEHYGEHAARPFFPSLIEFITSGPSVSMVVAGKDAIKVMRAINGATNPVDAAPGTIRGDFALDVGRNVVHASDSPEAAAREIAIHFKDSEIANYSRVDEVCLYE</sequence>
<evidence type="ECO:0000256" key="6">
    <source>
        <dbReference type="ARBA" id="ARBA00022679"/>
    </source>
</evidence>
<evidence type="ECO:0000256" key="7">
    <source>
        <dbReference type="ARBA" id="ARBA00022723"/>
    </source>
</evidence>
<evidence type="ECO:0000256" key="3">
    <source>
        <dbReference type="ARBA" id="ARBA00012966"/>
    </source>
</evidence>
<comment type="subcellular location">
    <subcellularLocation>
        <location evidence="13">Cytoplasm</location>
    </subcellularLocation>
</comment>
<keyword evidence="9 13" id="KW-0418">Kinase</keyword>
<dbReference type="GO" id="GO:0005524">
    <property type="term" value="F:ATP binding"/>
    <property type="evidence" value="ECO:0007669"/>
    <property type="project" value="UniProtKB-UniRule"/>
</dbReference>
<feature type="binding site" evidence="13 14">
    <location>
        <position position="96"/>
    </location>
    <ligand>
        <name>ATP</name>
        <dbReference type="ChEBI" id="CHEBI:30616"/>
    </ligand>
</feature>
<feature type="binding site" evidence="13 14">
    <location>
        <position position="20"/>
    </location>
    <ligand>
        <name>ATP</name>
        <dbReference type="ChEBI" id="CHEBI:30616"/>
    </ligand>
</feature>
<dbReference type="FunFam" id="3.30.70.141:FF:000003">
    <property type="entry name" value="Nucleoside diphosphate kinase"/>
    <property type="match status" value="1"/>
</dbReference>
<keyword evidence="13" id="KW-0963">Cytoplasm</keyword>
<evidence type="ECO:0000256" key="10">
    <source>
        <dbReference type="ARBA" id="ARBA00022840"/>
    </source>
</evidence>
<feature type="binding site" evidence="13 14">
    <location>
        <position position="113"/>
    </location>
    <ligand>
        <name>ATP</name>
        <dbReference type="ChEBI" id="CHEBI:30616"/>
    </ligand>
</feature>
<keyword evidence="7 13" id="KW-0479">Metal-binding</keyword>
<evidence type="ECO:0000256" key="9">
    <source>
        <dbReference type="ARBA" id="ARBA00022777"/>
    </source>
</evidence>
<comment type="similarity">
    <text evidence="2 13 14 15">Belongs to the NDK family.</text>
</comment>
<dbReference type="InterPro" id="IPR034907">
    <property type="entry name" value="NDK-like_dom"/>
</dbReference>
<dbReference type="Pfam" id="PF00334">
    <property type="entry name" value="NDK"/>
    <property type="match status" value="1"/>
</dbReference>
<gene>
    <name evidence="13" type="primary">ndk</name>
    <name evidence="18" type="ORF">DKM28_02560</name>
</gene>
<evidence type="ECO:0000256" key="8">
    <source>
        <dbReference type="ARBA" id="ARBA00022741"/>
    </source>
</evidence>
<evidence type="ECO:0000256" key="5">
    <source>
        <dbReference type="ARBA" id="ARBA00022553"/>
    </source>
</evidence>
<evidence type="ECO:0000256" key="16">
    <source>
        <dbReference type="RuleBase" id="RU004013"/>
    </source>
</evidence>
<keyword evidence="10 13" id="KW-0067">ATP-binding</keyword>
<evidence type="ECO:0000256" key="4">
    <source>
        <dbReference type="ARBA" id="ARBA00017632"/>
    </source>
</evidence>
<evidence type="ECO:0000256" key="13">
    <source>
        <dbReference type="HAMAP-Rule" id="MF_00451"/>
    </source>
</evidence>
<keyword evidence="5 13" id="KW-0597">Phosphoprotein</keyword>
<dbReference type="PANTHER" id="PTHR11349">
    <property type="entry name" value="NUCLEOSIDE DIPHOSPHATE KINASE"/>
    <property type="match status" value="1"/>
</dbReference>
<feature type="active site" description="Pros-phosphohistidine intermediate" evidence="13 14">
    <location>
        <position position="126"/>
    </location>
</feature>
<keyword evidence="6 13" id="KW-0808">Transferase</keyword>
<evidence type="ECO:0000256" key="15">
    <source>
        <dbReference type="RuleBase" id="RU004011"/>
    </source>
</evidence>
<evidence type="ECO:0000259" key="17">
    <source>
        <dbReference type="SMART" id="SM00562"/>
    </source>
</evidence>
<dbReference type="EMBL" id="CP029709">
    <property type="protein sequence ID" value="QCR15077.1"/>
    <property type="molecule type" value="Genomic_DNA"/>
</dbReference>
<dbReference type="InterPro" id="IPR036850">
    <property type="entry name" value="NDK-like_dom_sf"/>
</dbReference>
<dbReference type="Gene3D" id="3.30.70.141">
    <property type="entry name" value="Nucleoside diphosphate kinase-like domain"/>
    <property type="match status" value="1"/>
</dbReference>
<dbReference type="SMART" id="SM00562">
    <property type="entry name" value="NDK"/>
    <property type="match status" value="1"/>
</dbReference>
<reference evidence="18 19" key="1">
    <citation type="submission" date="2018-05" db="EMBL/GenBank/DDBJ databases">
        <title>Methanosarcina gilichinskyana sp. nov., a novel methanogenic archaeon isolated from Holocene permafrost, North East Russia.</title>
        <authorList>
            <person name="Oshurkova V."/>
            <person name="Meer M."/>
            <person name="Bochkareva O."/>
            <person name="Shcherbakova V."/>
        </authorList>
    </citation>
    <scope>NUCLEOTIDE SEQUENCE [LARGE SCALE GENOMIC DNA]</scope>
    <source>
        <strain evidence="18 19">JL01</strain>
    </source>
</reference>
<dbReference type="GO" id="GO:0005737">
    <property type="term" value="C:cytoplasm"/>
    <property type="evidence" value="ECO:0007669"/>
    <property type="project" value="UniProtKB-SubCell"/>
</dbReference>
<dbReference type="GO" id="GO:0006241">
    <property type="term" value="P:CTP biosynthetic process"/>
    <property type="evidence" value="ECO:0007669"/>
    <property type="project" value="UniProtKB-UniRule"/>
</dbReference>
<keyword evidence="8 13" id="KW-0547">Nucleotide-binding</keyword>
<comment type="cofactor">
    <cofactor evidence="1 13">
        <name>Mg(2+)</name>
        <dbReference type="ChEBI" id="CHEBI:18420"/>
    </cofactor>
</comment>
<evidence type="ECO:0000313" key="18">
    <source>
        <dbReference type="EMBL" id="QCR15077.1"/>
    </source>
</evidence>
<evidence type="ECO:0000256" key="12">
    <source>
        <dbReference type="ARBA" id="ARBA00023080"/>
    </source>
</evidence>
<protein>
    <recommendedName>
        <fullName evidence="4 13">Nucleoside diphosphate kinase</fullName>
        <shortName evidence="13">NDK</shortName>
        <shortName evidence="13">NDP kinase</shortName>
        <ecNumber evidence="3 13">2.7.4.6</ecNumber>
    </recommendedName>
    <alternativeName>
        <fullName evidence="13">Nucleoside-2-P kinase</fullName>
    </alternativeName>
</protein>
<evidence type="ECO:0000256" key="2">
    <source>
        <dbReference type="ARBA" id="ARBA00008142"/>
    </source>
</evidence>
<evidence type="ECO:0000256" key="14">
    <source>
        <dbReference type="PROSITE-ProRule" id="PRU00706"/>
    </source>
</evidence>
<keyword evidence="11 13" id="KW-0460">Magnesium</keyword>
<dbReference type="SUPFAM" id="SSF54919">
    <property type="entry name" value="Nucleoside diphosphate kinase, NDK"/>
    <property type="match status" value="1"/>
</dbReference>
<dbReference type="GO" id="GO:0006183">
    <property type="term" value="P:GTP biosynthetic process"/>
    <property type="evidence" value="ECO:0007669"/>
    <property type="project" value="UniProtKB-UniRule"/>
</dbReference>
<evidence type="ECO:0000256" key="1">
    <source>
        <dbReference type="ARBA" id="ARBA00001946"/>
    </source>
</evidence>
<feature type="binding site" evidence="13 14">
    <location>
        <position position="68"/>
    </location>
    <ligand>
        <name>ATP</name>
        <dbReference type="ChEBI" id="CHEBI:30616"/>
    </ligand>
</feature>
<dbReference type="CDD" id="cd04413">
    <property type="entry name" value="NDPk_I"/>
    <property type="match status" value="1"/>
</dbReference>
<feature type="domain" description="Nucleoside diphosphate kinase-like" evidence="17">
    <location>
        <begin position="12"/>
        <end position="149"/>
    </location>
</feature>
<comment type="catalytic activity">
    <reaction evidence="13">
        <text>a ribonucleoside 5'-diphosphate + ATP = a ribonucleoside 5'-triphosphate + ADP</text>
        <dbReference type="Rhea" id="RHEA:18113"/>
        <dbReference type="ChEBI" id="CHEBI:30616"/>
        <dbReference type="ChEBI" id="CHEBI:57930"/>
        <dbReference type="ChEBI" id="CHEBI:61557"/>
        <dbReference type="ChEBI" id="CHEBI:456216"/>
        <dbReference type="EC" id="2.7.4.6"/>
    </reaction>
</comment>
<dbReference type="GO" id="GO:0004550">
    <property type="term" value="F:nucleoside diphosphate kinase activity"/>
    <property type="evidence" value="ECO:0007669"/>
    <property type="project" value="UniProtKB-UniRule"/>
</dbReference>
<dbReference type="PRINTS" id="PR01243">
    <property type="entry name" value="NUCDPKINASE"/>
</dbReference>
<comment type="catalytic activity">
    <reaction evidence="13 16">
        <text>a 2'-deoxyribonucleoside 5'-diphosphate + ATP = a 2'-deoxyribonucleoside 5'-triphosphate + ADP</text>
        <dbReference type="Rhea" id="RHEA:44640"/>
        <dbReference type="ChEBI" id="CHEBI:30616"/>
        <dbReference type="ChEBI" id="CHEBI:61560"/>
        <dbReference type="ChEBI" id="CHEBI:73316"/>
        <dbReference type="ChEBI" id="CHEBI:456216"/>
        <dbReference type="EC" id="2.7.4.6"/>
    </reaction>
</comment>
<dbReference type="GO" id="GO:0006228">
    <property type="term" value="P:UTP biosynthetic process"/>
    <property type="evidence" value="ECO:0007669"/>
    <property type="project" value="UniProtKB-UniRule"/>
</dbReference>
<dbReference type="EC" id="2.7.4.6" evidence="3 13"/>
<proteinExistence type="inferred from homology"/>
<dbReference type="NCBIfam" id="NF001908">
    <property type="entry name" value="PRK00668.1"/>
    <property type="match status" value="1"/>
</dbReference>
<organism evidence="18 19">
    <name type="scientific">Methanosarcina mazei</name>
    <name type="common">Methanosarcina frisia</name>
    <dbReference type="NCBI Taxonomy" id="2209"/>
    <lineage>
        <taxon>Archaea</taxon>
        <taxon>Methanobacteriati</taxon>
        <taxon>Methanobacteriota</taxon>
        <taxon>Stenosarchaea group</taxon>
        <taxon>Methanomicrobia</taxon>
        <taxon>Methanosarcinales</taxon>
        <taxon>Methanosarcinaceae</taxon>
        <taxon>Methanosarcina</taxon>
    </lineage>
</organism>
<evidence type="ECO:0000313" key="19">
    <source>
        <dbReference type="Proteomes" id="UP000300067"/>
    </source>
</evidence>